<feature type="region of interest" description="Disordered" evidence="3">
    <location>
        <begin position="1"/>
        <end position="28"/>
    </location>
</feature>
<reference evidence="4 5" key="1">
    <citation type="submission" date="2024-04" db="EMBL/GenBank/DDBJ databases">
        <title>Tritrichomonas musculus Genome.</title>
        <authorList>
            <person name="Alves-Ferreira E."/>
            <person name="Grigg M."/>
            <person name="Lorenzi H."/>
            <person name="Galac M."/>
        </authorList>
    </citation>
    <scope>NUCLEOTIDE SEQUENCE [LARGE SCALE GENOMIC DNA]</scope>
    <source>
        <strain evidence="4 5">EAF2021</strain>
    </source>
</reference>
<dbReference type="InterPro" id="IPR006958">
    <property type="entry name" value="Mak16"/>
</dbReference>
<feature type="compositionally biased region" description="Basic and acidic residues" evidence="3">
    <location>
        <begin position="9"/>
        <end position="28"/>
    </location>
</feature>
<dbReference type="Pfam" id="PF04874">
    <property type="entry name" value="Mak16"/>
    <property type="match status" value="1"/>
</dbReference>
<sequence length="103" mass="12126">MRIMKQAPKVKDLPIKNKQEKRNKAREERALSVAHVEYTVKEELKNRLKNGVYGEIYNLDAKEFNEALDEIAEPVEFIDESELEEEVFEYDDEEEEKAELAHA</sequence>
<dbReference type="EMBL" id="JAPFFF010000010">
    <property type="protein sequence ID" value="KAK8880957.1"/>
    <property type="molecule type" value="Genomic_DNA"/>
</dbReference>
<evidence type="ECO:0000256" key="1">
    <source>
        <dbReference type="ARBA" id="ARBA00004123"/>
    </source>
</evidence>
<keyword evidence="2" id="KW-0539">Nucleus</keyword>
<protein>
    <submittedName>
        <fullName evidence="4">Ribosome biosynthesis protein</fullName>
    </submittedName>
</protein>
<evidence type="ECO:0000313" key="4">
    <source>
        <dbReference type="EMBL" id="KAK8880957.1"/>
    </source>
</evidence>
<evidence type="ECO:0000313" key="5">
    <source>
        <dbReference type="Proteomes" id="UP001470230"/>
    </source>
</evidence>
<dbReference type="PANTHER" id="PTHR23405">
    <property type="entry name" value="MAINTENANCE OF KILLER 16 MAK16 PROTEIN-RELATED"/>
    <property type="match status" value="1"/>
</dbReference>
<gene>
    <name evidence="4" type="ORF">M9Y10_003663</name>
</gene>
<keyword evidence="5" id="KW-1185">Reference proteome</keyword>
<evidence type="ECO:0000256" key="3">
    <source>
        <dbReference type="SAM" id="MobiDB-lite"/>
    </source>
</evidence>
<comment type="subcellular location">
    <subcellularLocation>
        <location evidence="1">Nucleus</location>
    </subcellularLocation>
</comment>
<comment type="caution">
    <text evidence="4">The sequence shown here is derived from an EMBL/GenBank/DDBJ whole genome shotgun (WGS) entry which is preliminary data.</text>
</comment>
<proteinExistence type="predicted"/>
<organism evidence="4 5">
    <name type="scientific">Tritrichomonas musculus</name>
    <dbReference type="NCBI Taxonomy" id="1915356"/>
    <lineage>
        <taxon>Eukaryota</taxon>
        <taxon>Metamonada</taxon>
        <taxon>Parabasalia</taxon>
        <taxon>Tritrichomonadida</taxon>
        <taxon>Tritrichomonadidae</taxon>
        <taxon>Tritrichomonas</taxon>
    </lineage>
</organism>
<name>A0ABR2JPZ7_9EUKA</name>
<dbReference type="Proteomes" id="UP001470230">
    <property type="component" value="Unassembled WGS sequence"/>
</dbReference>
<accession>A0ABR2JPZ7</accession>
<evidence type="ECO:0000256" key="2">
    <source>
        <dbReference type="ARBA" id="ARBA00023242"/>
    </source>
</evidence>
<dbReference type="PANTHER" id="PTHR23405:SF4">
    <property type="entry name" value="PROTEIN MAK16 HOMOLOG"/>
    <property type="match status" value="1"/>
</dbReference>